<dbReference type="PIRSF" id="PIRSF033303">
    <property type="entry name" value="UCP033303"/>
    <property type="match status" value="1"/>
</dbReference>
<comment type="caution">
    <text evidence="1">The sequence shown here is derived from an EMBL/GenBank/DDBJ whole genome shotgun (WGS) entry which is preliminary data.</text>
</comment>
<accession>A0A9X0R6E6</accession>
<name>A0A9X0R6E6_9PROT</name>
<dbReference type="Pfam" id="PF07040">
    <property type="entry name" value="DUF1326"/>
    <property type="match status" value="1"/>
</dbReference>
<dbReference type="AlphaFoldDB" id="A0A9X0R6E6"/>
<evidence type="ECO:0000313" key="1">
    <source>
        <dbReference type="EMBL" id="MBC4019398.1"/>
    </source>
</evidence>
<reference evidence="1" key="1">
    <citation type="submission" date="2020-08" db="EMBL/GenBank/DDBJ databases">
        <authorList>
            <person name="Hu Y."/>
            <person name="Nguyen S.V."/>
            <person name="Li F."/>
            <person name="Fanning S."/>
        </authorList>
    </citation>
    <scope>NUCLEOTIDE SEQUENCE</scope>
    <source>
        <strain evidence="1">SYSU D8009</strain>
    </source>
</reference>
<dbReference type="InterPro" id="IPR009758">
    <property type="entry name" value="DUF1326"/>
</dbReference>
<protein>
    <submittedName>
        <fullName evidence="1">DUF1326 domain-containing protein</fullName>
    </submittedName>
</protein>
<evidence type="ECO:0000313" key="2">
    <source>
        <dbReference type="Proteomes" id="UP000600101"/>
    </source>
</evidence>
<organism evidence="1 2">
    <name type="scientific">Siccirubricoccus deserti</name>
    <dbReference type="NCBI Taxonomy" id="2013562"/>
    <lineage>
        <taxon>Bacteria</taxon>
        <taxon>Pseudomonadati</taxon>
        <taxon>Pseudomonadota</taxon>
        <taxon>Alphaproteobacteria</taxon>
        <taxon>Acetobacterales</taxon>
        <taxon>Roseomonadaceae</taxon>
        <taxon>Siccirubricoccus</taxon>
    </lineage>
</organism>
<dbReference type="InterPro" id="IPR014581">
    <property type="entry name" value="UCP033303"/>
</dbReference>
<sequence>MTEWEAHGMTFANCNCAYGCPCQFNALPTYGDCRAVVFTRIDRGRFGEVALDGVKGGIIVSWPGPVHMGKGVMQPFVDERANPAQRDALLRILTGQDTEEMATGFWVYAKMCDTIHEPVYTRVEIEIDMEARTAQCRAEGLAETRGEPIRNPVTGAEHRVGILQPNGFEYEVSEIGRGWSEAKGTVPMRLEDSYGSWFELHMTQSGVIRGANRGALAA</sequence>
<dbReference type="Proteomes" id="UP000600101">
    <property type="component" value="Unassembled WGS sequence"/>
</dbReference>
<gene>
    <name evidence="1" type="ORF">H7965_29845</name>
</gene>
<dbReference type="EMBL" id="JACOMF010000208">
    <property type="protein sequence ID" value="MBC4019398.1"/>
    <property type="molecule type" value="Genomic_DNA"/>
</dbReference>
<keyword evidence="2" id="KW-1185">Reference proteome</keyword>
<proteinExistence type="predicted"/>